<dbReference type="GO" id="GO:0005829">
    <property type="term" value="C:cytosol"/>
    <property type="evidence" value="ECO:0007669"/>
    <property type="project" value="TreeGrafter"/>
</dbReference>
<evidence type="ECO:0000256" key="2">
    <source>
        <dbReference type="ARBA" id="ARBA00022485"/>
    </source>
</evidence>
<evidence type="ECO:0000256" key="9">
    <source>
        <dbReference type="ARBA" id="ARBA00023014"/>
    </source>
</evidence>
<feature type="binding site" evidence="11">
    <location>
        <position position="97"/>
    </location>
    <ligand>
        <name>[4Fe-4S] cluster</name>
        <dbReference type="ChEBI" id="CHEBI:49883"/>
        <label>1</label>
    </ligand>
</feature>
<keyword evidence="3 11" id="KW-0963">Cytoplasm</keyword>
<keyword evidence="8 11" id="KW-0408">Iron</keyword>
<evidence type="ECO:0000256" key="1">
    <source>
        <dbReference type="ARBA" id="ARBA00003234"/>
    </source>
</evidence>
<dbReference type="InterPro" id="IPR020612">
    <property type="entry name" value="Methylthiotransferase_CS"/>
</dbReference>
<dbReference type="Gene3D" id="3.40.50.12160">
    <property type="entry name" value="Methylthiotransferase, N-terminal domain"/>
    <property type="match status" value="1"/>
</dbReference>
<dbReference type="NCBIfam" id="TIGR01574">
    <property type="entry name" value="miaB-methiolase"/>
    <property type="match status" value="1"/>
</dbReference>
<dbReference type="PROSITE" id="PS01278">
    <property type="entry name" value="MTTASE_RADICAL"/>
    <property type="match status" value="1"/>
</dbReference>
<keyword evidence="4 11" id="KW-0808">Transferase</keyword>
<feature type="binding site" evidence="11">
    <location>
        <position position="180"/>
    </location>
    <ligand>
        <name>[4Fe-4S] cluster</name>
        <dbReference type="ChEBI" id="CHEBI:49883"/>
        <label>2</label>
        <note>4Fe-4S-S-AdoMet</note>
    </ligand>
</feature>
<feature type="binding site" evidence="11">
    <location>
        <position position="63"/>
    </location>
    <ligand>
        <name>[4Fe-4S] cluster</name>
        <dbReference type="ChEBI" id="CHEBI:49883"/>
        <label>1</label>
    </ligand>
</feature>
<keyword evidence="16" id="KW-1185">Reference proteome</keyword>
<dbReference type="EMBL" id="FRFD01000007">
    <property type="protein sequence ID" value="SHO50041.1"/>
    <property type="molecule type" value="Genomic_DNA"/>
</dbReference>
<comment type="catalytic activity">
    <reaction evidence="11">
        <text>N(6)-dimethylallyladenosine(37) in tRNA + (sulfur carrier)-SH + AH2 + 2 S-adenosyl-L-methionine = 2-methylsulfanyl-N(6)-dimethylallyladenosine(37) in tRNA + (sulfur carrier)-H + 5'-deoxyadenosine + L-methionine + A + S-adenosyl-L-homocysteine + 2 H(+)</text>
        <dbReference type="Rhea" id="RHEA:37067"/>
        <dbReference type="Rhea" id="RHEA-COMP:10375"/>
        <dbReference type="Rhea" id="RHEA-COMP:10376"/>
        <dbReference type="Rhea" id="RHEA-COMP:14737"/>
        <dbReference type="Rhea" id="RHEA-COMP:14739"/>
        <dbReference type="ChEBI" id="CHEBI:13193"/>
        <dbReference type="ChEBI" id="CHEBI:15378"/>
        <dbReference type="ChEBI" id="CHEBI:17319"/>
        <dbReference type="ChEBI" id="CHEBI:17499"/>
        <dbReference type="ChEBI" id="CHEBI:29917"/>
        <dbReference type="ChEBI" id="CHEBI:57844"/>
        <dbReference type="ChEBI" id="CHEBI:57856"/>
        <dbReference type="ChEBI" id="CHEBI:59789"/>
        <dbReference type="ChEBI" id="CHEBI:64428"/>
        <dbReference type="ChEBI" id="CHEBI:74415"/>
        <dbReference type="ChEBI" id="CHEBI:74417"/>
        <dbReference type="EC" id="2.8.4.3"/>
    </reaction>
</comment>
<evidence type="ECO:0000259" key="14">
    <source>
        <dbReference type="PROSITE" id="PS51918"/>
    </source>
</evidence>
<keyword evidence="7 11" id="KW-0479">Metal-binding</keyword>
<dbReference type="PROSITE" id="PS51918">
    <property type="entry name" value="RADICAL_SAM"/>
    <property type="match status" value="1"/>
</dbReference>
<evidence type="ECO:0000313" key="16">
    <source>
        <dbReference type="Proteomes" id="UP000184612"/>
    </source>
</evidence>
<dbReference type="Proteomes" id="UP000184612">
    <property type="component" value="Unassembled WGS sequence"/>
</dbReference>
<dbReference type="GO" id="GO:0035597">
    <property type="term" value="F:tRNA-2-methylthio-N(6)-dimethylallyladenosine(37) synthase activity"/>
    <property type="evidence" value="ECO:0007669"/>
    <property type="project" value="UniProtKB-EC"/>
</dbReference>
<dbReference type="InterPro" id="IPR005839">
    <property type="entry name" value="Methylthiotransferase"/>
</dbReference>
<feature type="binding site" evidence="11">
    <location>
        <position position="28"/>
    </location>
    <ligand>
        <name>[4Fe-4S] cluster</name>
        <dbReference type="ChEBI" id="CHEBI:49883"/>
        <label>1</label>
    </ligand>
</feature>
<dbReference type="FunFam" id="3.80.30.20:FF:000001">
    <property type="entry name" value="tRNA-2-methylthio-N(6)-dimethylallyladenosine synthase 2"/>
    <property type="match status" value="1"/>
</dbReference>
<evidence type="ECO:0000256" key="4">
    <source>
        <dbReference type="ARBA" id="ARBA00022679"/>
    </source>
</evidence>
<dbReference type="InterPro" id="IPR006463">
    <property type="entry name" value="MiaB_methiolase"/>
</dbReference>
<keyword evidence="6 11" id="KW-0819">tRNA processing</keyword>
<dbReference type="InterPro" id="IPR002792">
    <property type="entry name" value="TRAM_dom"/>
</dbReference>
<keyword evidence="9 11" id="KW-0411">Iron-sulfur</keyword>
<dbReference type="EC" id="2.8.4.3" evidence="10 11"/>
<comment type="function">
    <text evidence="1 11">Catalyzes the methylthiolation of N6-(dimethylallyl)adenosine (i(6)A), leading to the formation of 2-methylthio-N6-(dimethylallyl)adenosine (ms(2)i(6)A) at position 37 in tRNAs that read codons beginning with uridine.</text>
</comment>
<evidence type="ECO:0000256" key="10">
    <source>
        <dbReference type="ARBA" id="ARBA00033765"/>
    </source>
</evidence>
<feature type="domain" description="Radical SAM core" evidence="14">
    <location>
        <begin position="159"/>
        <end position="389"/>
    </location>
</feature>
<dbReference type="FunFam" id="3.40.50.12160:FF:000006">
    <property type="entry name" value="tRNA-2-methylthio-N(6)-dimethylallyladenosine synthase"/>
    <property type="match status" value="1"/>
</dbReference>
<dbReference type="InterPro" id="IPR023404">
    <property type="entry name" value="rSAM_horseshoe"/>
</dbReference>
<gene>
    <name evidence="11" type="primary">miaB</name>
    <name evidence="15" type="ORF">SAMN02745217_02544</name>
</gene>
<comment type="subunit">
    <text evidence="11">Monomer.</text>
</comment>
<evidence type="ECO:0000256" key="7">
    <source>
        <dbReference type="ARBA" id="ARBA00022723"/>
    </source>
</evidence>
<evidence type="ECO:0000259" key="13">
    <source>
        <dbReference type="PROSITE" id="PS51449"/>
    </source>
</evidence>
<sequence length="456" mass="52096">MAKCRVYVKELEKKLGRRPTFFTQTFGCQMNAKDSEKLAGILEKIGYVQVEGEEADFVVYNTCTVRENANTRVYGRLGYLNSLKRKNPNMMIALCGCMMQENAVVEKIKKSYRFVDMIFGTHNIFKLAELMDTRLSSKTMIIDIWKDTSLIVEDLPSERKYRFKAGVNIMYGCNNFCSYCIVPYVRGRERSRNPEDIVKEVEELVADGVVEIMLLGQNVNSYGKSLKEPLSFAALLSRLEQIEGLKRIRFMTSHPKDLSDELIEVMRTSGKICRHLHLPVQSGSTRILKKMNRNYTREDYLKLAEKIRTAMPDISLTTDIIIGFPGETEEDFLETLEVVKKVRYDSAYTFLYSKRSGTPAAVMEGQVEEAVAKERFDRLLKTVQGIAGEMTGRMEGMEEEVLVEEKNSQNPSLLTGRLSNNSLVHFKGSEDLIGKLVRVKLSECRGFYYFGELAKN</sequence>
<accession>A0A1M7YBS9</accession>
<dbReference type="GO" id="GO:0046872">
    <property type="term" value="F:metal ion binding"/>
    <property type="evidence" value="ECO:0007669"/>
    <property type="project" value="UniProtKB-KW"/>
</dbReference>
<evidence type="ECO:0000256" key="5">
    <source>
        <dbReference type="ARBA" id="ARBA00022691"/>
    </source>
</evidence>
<comment type="cofactor">
    <cofactor evidence="11">
        <name>[4Fe-4S] cluster</name>
        <dbReference type="ChEBI" id="CHEBI:49883"/>
    </cofactor>
    <text evidence="11">Binds 2 [4Fe-4S] clusters. One cluster is coordinated with 3 cysteines and an exchangeable S-adenosyl-L-methionine.</text>
</comment>
<organism evidence="15 16">
    <name type="scientific">Anaerocolumna xylanovorans DSM 12503</name>
    <dbReference type="NCBI Taxonomy" id="1121345"/>
    <lineage>
        <taxon>Bacteria</taxon>
        <taxon>Bacillati</taxon>
        <taxon>Bacillota</taxon>
        <taxon>Clostridia</taxon>
        <taxon>Lachnospirales</taxon>
        <taxon>Lachnospiraceae</taxon>
        <taxon>Anaerocolumna</taxon>
    </lineage>
</organism>
<evidence type="ECO:0000256" key="6">
    <source>
        <dbReference type="ARBA" id="ARBA00022694"/>
    </source>
</evidence>
<proteinExistence type="inferred from homology"/>
<feature type="domain" description="MTTase N-terminal" evidence="13">
    <location>
        <begin position="19"/>
        <end position="136"/>
    </location>
</feature>
<dbReference type="PROSITE" id="PS50926">
    <property type="entry name" value="TRAM"/>
    <property type="match status" value="1"/>
</dbReference>
<evidence type="ECO:0000259" key="12">
    <source>
        <dbReference type="PROSITE" id="PS50926"/>
    </source>
</evidence>
<protein>
    <recommendedName>
        <fullName evidence="10 11">tRNA-2-methylthio-N(6)-dimethylallyladenosine synthase</fullName>
        <ecNumber evidence="10 11">2.8.4.3</ecNumber>
    </recommendedName>
    <alternativeName>
        <fullName evidence="11">(Dimethylallyl)adenosine tRNA methylthiotransferase MiaB</fullName>
    </alternativeName>
    <alternativeName>
        <fullName evidence="11">tRNA-i(6)A37 methylthiotransferase</fullName>
    </alternativeName>
</protein>
<evidence type="ECO:0000256" key="8">
    <source>
        <dbReference type="ARBA" id="ARBA00023004"/>
    </source>
</evidence>
<evidence type="ECO:0000256" key="3">
    <source>
        <dbReference type="ARBA" id="ARBA00022490"/>
    </source>
</evidence>
<dbReference type="NCBIfam" id="TIGR00089">
    <property type="entry name" value="MiaB/RimO family radical SAM methylthiotransferase"/>
    <property type="match status" value="1"/>
</dbReference>
<dbReference type="SFLD" id="SFLDS00029">
    <property type="entry name" value="Radical_SAM"/>
    <property type="match status" value="1"/>
</dbReference>
<dbReference type="SUPFAM" id="SSF102114">
    <property type="entry name" value="Radical SAM enzymes"/>
    <property type="match status" value="1"/>
</dbReference>
<dbReference type="AlphaFoldDB" id="A0A1M7YBS9"/>
<feature type="domain" description="TRAM" evidence="12">
    <location>
        <begin position="392"/>
        <end position="455"/>
    </location>
</feature>
<dbReference type="InterPro" id="IPR013848">
    <property type="entry name" value="Methylthiotransferase_N"/>
</dbReference>
<keyword evidence="5 11" id="KW-0949">S-adenosyl-L-methionine</keyword>
<dbReference type="Pfam" id="PF01938">
    <property type="entry name" value="TRAM"/>
    <property type="match status" value="1"/>
</dbReference>
<keyword evidence="2 11" id="KW-0004">4Fe-4S</keyword>
<evidence type="ECO:0000313" key="15">
    <source>
        <dbReference type="EMBL" id="SHO50041.1"/>
    </source>
</evidence>
<dbReference type="PANTHER" id="PTHR43020:SF2">
    <property type="entry name" value="MITOCHONDRIAL TRNA METHYLTHIOTRANSFERASE CDK5RAP1"/>
    <property type="match status" value="1"/>
</dbReference>
<dbReference type="SFLD" id="SFLDG01082">
    <property type="entry name" value="B12-binding_domain_containing"/>
    <property type="match status" value="1"/>
</dbReference>
<dbReference type="InterPro" id="IPR007197">
    <property type="entry name" value="rSAM"/>
</dbReference>
<reference evidence="15 16" key="1">
    <citation type="submission" date="2016-12" db="EMBL/GenBank/DDBJ databases">
        <authorList>
            <person name="Song W.-J."/>
            <person name="Kurnit D.M."/>
        </authorList>
    </citation>
    <scope>NUCLEOTIDE SEQUENCE [LARGE SCALE GENOMIC DNA]</scope>
    <source>
        <strain evidence="15 16">DSM 12503</strain>
    </source>
</reference>
<dbReference type="GO" id="GO:0051539">
    <property type="term" value="F:4 iron, 4 sulfur cluster binding"/>
    <property type="evidence" value="ECO:0007669"/>
    <property type="project" value="UniProtKB-UniRule"/>
</dbReference>
<dbReference type="InterPro" id="IPR006638">
    <property type="entry name" value="Elp3/MiaA/NifB-like_rSAM"/>
</dbReference>
<dbReference type="PANTHER" id="PTHR43020">
    <property type="entry name" value="CDK5 REGULATORY SUBUNIT-ASSOCIATED PROTEIN 1"/>
    <property type="match status" value="1"/>
</dbReference>
<dbReference type="PROSITE" id="PS51449">
    <property type="entry name" value="MTTASE_N"/>
    <property type="match status" value="1"/>
</dbReference>
<feature type="binding site" evidence="11">
    <location>
        <position position="173"/>
    </location>
    <ligand>
        <name>[4Fe-4S] cluster</name>
        <dbReference type="ChEBI" id="CHEBI:49883"/>
        <label>2</label>
        <note>4Fe-4S-S-AdoMet</note>
    </ligand>
</feature>
<dbReference type="SMART" id="SM00729">
    <property type="entry name" value="Elp3"/>
    <property type="match status" value="1"/>
</dbReference>
<dbReference type="Pfam" id="PF04055">
    <property type="entry name" value="Radical_SAM"/>
    <property type="match status" value="1"/>
</dbReference>
<dbReference type="SFLD" id="SFLDG01061">
    <property type="entry name" value="methylthiotransferase"/>
    <property type="match status" value="1"/>
</dbReference>
<dbReference type="InterPro" id="IPR058240">
    <property type="entry name" value="rSAM_sf"/>
</dbReference>
<dbReference type="Gene3D" id="3.80.30.20">
    <property type="entry name" value="tm_1862 like domain"/>
    <property type="match status" value="1"/>
</dbReference>
<evidence type="ECO:0000256" key="11">
    <source>
        <dbReference type="HAMAP-Rule" id="MF_01864"/>
    </source>
</evidence>
<dbReference type="SFLD" id="SFLDF00273">
    <property type="entry name" value="(dimethylallyl)adenosine_tRNA"/>
    <property type="match status" value="1"/>
</dbReference>
<feature type="binding site" evidence="11">
    <location>
        <position position="177"/>
    </location>
    <ligand>
        <name>[4Fe-4S] cluster</name>
        <dbReference type="ChEBI" id="CHEBI:49883"/>
        <label>2</label>
        <note>4Fe-4S-S-AdoMet</note>
    </ligand>
</feature>
<comment type="similarity">
    <text evidence="11">Belongs to the methylthiotransferase family. MiaB subfamily.</text>
</comment>
<dbReference type="InterPro" id="IPR038135">
    <property type="entry name" value="Methylthiotransferase_N_sf"/>
</dbReference>
<dbReference type="HAMAP" id="MF_01864">
    <property type="entry name" value="tRNA_metthiotr_MiaB"/>
    <property type="match status" value="1"/>
</dbReference>
<dbReference type="STRING" id="1121345.SAMN02745217_02544"/>
<dbReference type="Pfam" id="PF00919">
    <property type="entry name" value="UPF0004"/>
    <property type="match status" value="1"/>
</dbReference>
<name>A0A1M7YBS9_9FIRM</name>
<comment type="subcellular location">
    <subcellularLocation>
        <location evidence="11">Cytoplasm</location>
    </subcellularLocation>
</comment>
<dbReference type="CDD" id="cd01335">
    <property type="entry name" value="Radical_SAM"/>
    <property type="match status" value="1"/>
</dbReference>